<dbReference type="Pfam" id="PF08362">
    <property type="entry name" value="TetR_C_3"/>
    <property type="match status" value="1"/>
</dbReference>
<evidence type="ECO:0000313" key="5">
    <source>
        <dbReference type="Proteomes" id="UP000256334"/>
    </source>
</evidence>
<dbReference type="PANTHER" id="PTHR30055:SF196">
    <property type="entry name" value="HTH-TYPE TRANSCRIPTIONAL REGULATOR RUTR"/>
    <property type="match status" value="1"/>
</dbReference>
<keyword evidence="1 2" id="KW-0238">DNA-binding</keyword>
<evidence type="ECO:0000256" key="1">
    <source>
        <dbReference type="ARBA" id="ARBA00023125"/>
    </source>
</evidence>
<dbReference type="AlphaFoldDB" id="A0A3D9DVA7"/>
<name>A0A3D9DVA7_9GAMM</name>
<sequence length="228" mass="25460">MGMVSRQQDNMTSGTSGAGAIRTRNQSRILDAAEGVFAAHGYRGGSLSTIAQEAGLPRANLLYYFKSKRGLYVALLERTMMRWNQLLEEINVDDDPAQVLTSFIRAKLALVRRHPQASRLFAAEVLQGAPMLQVYLRGPVRDWVNARAAILTRWIERGQVDARVDPHALIFLIWSTTQHYADYEAQVLALTGRDALDDDDERRIGDFLCHMVLAGCGLTESEHTTDTL</sequence>
<dbReference type="EMBL" id="QRDJ01000007">
    <property type="protein sequence ID" value="REC94611.1"/>
    <property type="molecule type" value="Genomic_DNA"/>
</dbReference>
<reference evidence="4 5" key="1">
    <citation type="submission" date="2018-07" db="EMBL/GenBank/DDBJ databases">
        <title>Genomic Encyclopedia of Type Strains, Phase IV (KMG-IV): sequencing the most valuable type-strain genomes for metagenomic binning, comparative biology and taxonomic classification.</title>
        <authorList>
            <person name="Goeker M."/>
        </authorList>
    </citation>
    <scope>NUCLEOTIDE SEQUENCE [LARGE SCALE GENOMIC DNA]</scope>
    <source>
        <strain evidence="4 5">DSM 14324</strain>
    </source>
</reference>
<comment type="caution">
    <text evidence="4">The sequence shown here is derived from an EMBL/GenBank/DDBJ whole genome shotgun (WGS) entry which is preliminary data.</text>
</comment>
<keyword evidence="5" id="KW-1185">Reference proteome</keyword>
<dbReference type="PRINTS" id="PR00455">
    <property type="entry name" value="HTHTETR"/>
</dbReference>
<gene>
    <name evidence="4" type="ORF">C8D72_1437</name>
</gene>
<proteinExistence type="predicted"/>
<evidence type="ECO:0000313" key="4">
    <source>
        <dbReference type="EMBL" id="REC94611.1"/>
    </source>
</evidence>
<dbReference type="SUPFAM" id="SSF46689">
    <property type="entry name" value="Homeodomain-like"/>
    <property type="match status" value="1"/>
</dbReference>
<dbReference type="SUPFAM" id="SSF48498">
    <property type="entry name" value="Tetracyclin repressor-like, C-terminal domain"/>
    <property type="match status" value="1"/>
</dbReference>
<dbReference type="Gene3D" id="1.10.357.10">
    <property type="entry name" value="Tetracycline Repressor, domain 2"/>
    <property type="match status" value="1"/>
</dbReference>
<organism evidence="4 5">
    <name type="scientific">Kushneria indalinina DSM 14324</name>
    <dbReference type="NCBI Taxonomy" id="1122140"/>
    <lineage>
        <taxon>Bacteria</taxon>
        <taxon>Pseudomonadati</taxon>
        <taxon>Pseudomonadota</taxon>
        <taxon>Gammaproteobacteria</taxon>
        <taxon>Oceanospirillales</taxon>
        <taxon>Halomonadaceae</taxon>
        <taxon>Kushneria</taxon>
    </lineage>
</organism>
<dbReference type="GO" id="GO:0000976">
    <property type="term" value="F:transcription cis-regulatory region binding"/>
    <property type="evidence" value="ECO:0007669"/>
    <property type="project" value="TreeGrafter"/>
</dbReference>
<dbReference type="PROSITE" id="PS50977">
    <property type="entry name" value="HTH_TETR_2"/>
    <property type="match status" value="1"/>
</dbReference>
<dbReference type="Gene3D" id="1.10.10.60">
    <property type="entry name" value="Homeodomain-like"/>
    <property type="match status" value="1"/>
</dbReference>
<dbReference type="InterPro" id="IPR036271">
    <property type="entry name" value="Tet_transcr_reg_TetR-rel_C_sf"/>
</dbReference>
<dbReference type="Pfam" id="PF00440">
    <property type="entry name" value="TetR_N"/>
    <property type="match status" value="1"/>
</dbReference>
<evidence type="ECO:0000259" key="3">
    <source>
        <dbReference type="PROSITE" id="PS50977"/>
    </source>
</evidence>
<dbReference type="InterPro" id="IPR009057">
    <property type="entry name" value="Homeodomain-like_sf"/>
</dbReference>
<dbReference type="PANTHER" id="PTHR30055">
    <property type="entry name" value="HTH-TYPE TRANSCRIPTIONAL REGULATOR RUTR"/>
    <property type="match status" value="1"/>
</dbReference>
<dbReference type="InterPro" id="IPR013573">
    <property type="entry name" value="Tscrpt_reg_YcdC_C"/>
</dbReference>
<dbReference type="GO" id="GO:0045892">
    <property type="term" value="P:negative regulation of DNA-templated transcription"/>
    <property type="evidence" value="ECO:0007669"/>
    <property type="project" value="InterPro"/>
</dbReference>
<feature type="domain" description="HTH tetR-type" evidence="3">
    <location>
        <begin position="23"/>
        <end position="83"/>
    </location>
</feature>
<dbReference type="Proteomes" id="UP000256334">
    <property type="component" value="Unassembled WGS sequence"/>
</dbReference>
<dbReference type="GO" id="GO:0003700">
    <property type="term" value="F:DNA-binding transcription factor activity"/>
    <property type="evidence" value="ECO:0007669"/>
    <property type="project" value="TreeGrafter"/>
</dbReference>
<feature type="DNA-binding region" description="H-T-H motif" evidence="2">
    <location>
        <begin position="46"/>
        <end position="65"/>
    </location>
</feature>
<dbReference type="InterPro" id="IPR001647">
    <property type="entry name" value="HTH_TetR"/>
</dbReference>
<evidence type="ECO:0000256" key="2">
    <source>
        <dbReference type="PROSITE-ProRule" id="PRU00335"/>
    </source>
</evidence>
<accession>A0A3D9DVA7</accession>
<protein>
    <submittedName>
        <fullName evidence="4">TetR family transcriptional regulator</fullName>
    </submittedName>
</protein>
<dbReference type="InterPro" id="IPR050109">
    <property type="entry name" value="HTH-type_TetR-like_transc_reg"/>
</dbReference>